<keyword evidence="1" id="KW-1133">Transmembrane helix</keyword>
<organism evidence="2">
    <name type="scientific">mine drainage metagenome</name>
    <dbReference type="NCBI Taxonomy" id="410659"/>
    <lineage>
        <taxon>unclassified sequences</taxon>
        <taxon>metagenomes</taxon>
        <taxon>ecological metagenomes</taxon>
    </lineage>
</organism>
<dbReference type="InterPro" id="IPR021333">
    <property type="entry name" value="DUF2946"/>
</dbReference>
<keyword evidence="1" id="KW-0472">Membrane</keyword>
<proteinExistence type="predicted"/>
<reference evidence="2" key="1">
    <citation type="submission" date="2016-10" db="EMBL/GenBank/DDBJ databases">
        <title>Sequence of Gallionella enrichment culture.</title>
        <authorList>
            <person name="Poehlein A."/>
            <person name="Muehling M."/>
            <person name="Daniel R."/>
        </authorList>
    </citation>
    <scope>NUCLEOTIDE SEQUENCE</scope>
</reference>
<evidence type="ECO:0000313" key="2">
    <source>
        <dbReference type="EMBL" id="OIQ95365.1"/>
    </source>
</evidence>
<name>A0A1J5S4V9_9ZZZZ</name>
<comment type="caution">
    <text evidence="2">The sequence shown here is derived from an EMBL/GenBank/DDBJ whole genome shotgun (WGS) entry which is preliminary data.</text>
</comment>
<dbReference type="AlphaFoldDB" id="A0A1J5S4V9"/>
<feature type="transmembrane region" description="Helical" evidence="1">
    <location>
        <begin position="25"/>
        <end position="45"/>
    </location>
</feature>
<protein>
    <recommendedName>
        <fullName evidence="3">DUF2946 domain-containing protein</fullName>
    </recommendedName>
</protein>
<gene>
    <name evidence="2" type="ORF">GALL_226330</name>
</gene>
<evidence type="ECO:0008006" key="3">
    <source>
        <dbReference type="Google" id="ProtNLM"/>
    </source>
</evidence>
<sequence>MNIGGISTALAARLGIRKGAWRQGVYYALFATLLINIVAAALLPLRAVNTAGDGVLAAVYEDCSLSHGPTLPGHVPGPPSHGLHCLFCLPLLHGSLIAPDAVAALAPPAVRHETVRITPRRQIILPPPPRSPAAPRAPPIA</sequence>
<accession>A0A1J5S4V9</accession>
<keyword evidence="1" id="KW-0812">Transmembrane</keyword>
<dbReference type="EMBL" id="MLJW01000168">
    <property type="protein sequence ID" value="OIQ95365.1"/>
    <property type="molecule type" value="Genomic_DNA"/>
</dbReference>
<evidence type="ECO:0000256" key="1">
    <source>
        <dbReference type="SAM" id="Phobius"/>
    </source>
</evidence>
<dbReference type="Pfam" id="PF11162">
    <property type="entry name" value="DUF2946"/>
    <property type="match status" value="1"/>
</dbReference>